<dbReference type="SUPFAM" id="SSF50249">
    <property type="entry name" value="Nucleic acid-binding proteins"/>
    <property type="match status" value="1"/>
</dbReference>
<reference evidence="3" key="2">
    <citation type="submission" date="2011-03" db="EMBL/GenBank/DDBJ databases">
        <title>Comparative genomics and transcriptomics of Neospora caninum and Toxoplasma gondii.</title>
        <authorList>
            <person name="Reid A.J."/>
            <person name="Sohal A."/>
            <person name="Harris D."/>
            <person name="Quail M."/>
            <person name="Sanders M."/>
            <person name="Berriman M."/>
            <person name="Wastling J.M."/>
            <person name="Pain A."/>
        </authorList>
    </citation>
    <scope>NUCLEOTIDE SEQUENCE</scope>
    <source>
        <strain evidence="3">Liverpool</strain>
    </source>
</reference>
<feature type="region of interest" description="Disordered" evidence="1">
    <location>
        <begin position="474"/>
        <end position="505"/>
    </location>
</feature>
<protein>
    <submittedName>
        <fullName evidence="4">Nuclear factor NF7</fullName>
    </submittedName>
</protein>
<evidence type="ECO:0000313" key="4">
    <source>
        <dbReference type="EMBL" id="CEL70817.1"/>
    </source>
</evidence>
<dbReference type="RefSeq" id="XP_003886095.1">
    <property type="nucleotide sequence ID" value="XM_003886046.1"/>
</dbReference>
<dbReference type="Pfam" id="PF21473">
    <property type="entry name" value="OB_Ssb-like"/>
    <property type="match status" value="1"/>
</dbReference>
<dbReference type="GeneID" id="13445292"/>
<reference evidence="5" key="3">
    <citation type="journal article" date="2012" name="PLoS Pathog.">
        <title>Comparative genomics of the apicomplexan parasites Toxoplasma gondii and Neospora caninum: Coccidia differing in host range and transmission strategy.</title>
        <authorList>
            <person name="Reid A.J."/>
            <person name="Vermont S.J."/>
            <person name="Cotton J.A."/>
            <person name="Harris D."/>
            <person name="Hill-Cawthorne G.A."/>
            <person name="Konen-Waisman S."/>
            <person name="Latham S.M."/>
            <person name="Mourier T."/>
            <person name="Norton R."/>
            <person name="Quail M.A."/>
            <person name="Sanders M."/>
            <person name="Shanmugam D."/>
            <person name="Sohal A."/>
            <person name="Wasmuth J.D."/>
            <person name="Brunk B."/>
            <person name="Grigg M.E."/>
            <person name="Howard J.C."/>
            <person name="Parkinson J."/>
            <person name="Roos D.S."/>
            <person name="Trees A.J."/>
            <person name="Berriman M."/>
            <person name="Pain A."/>
            <person name="Wastling J.M."/>
        </authorList>
    </citation>
    <scope>NUCLEOTIDE SEQUENCE [LARGE SCALE GENOMIC DNA]</scope>
    <source>
        <strain evidence="5">Liverpool</strain>
    </source>
</reference>
<dbReference type="OrthoDB" id="2274046at2759"/>
<evidence type="ECO:0000259" key="2">
    <source>
        <dbReference type="Pfam" id="PF21473"/>
    </source>
</evidence>
<reference evidence="3" key="1">
    <citation type="submission" date="2011-02" db="EMBL/GenBank/DDBJ databases">
        <authorList>
            <person name="Aslett M."/>
        </authorList>
    </citation>
    <scope>NUCLEOTIDE SEQUENCE</scope>
    <source>
        <strain evidence="3">Liverpool</strain>
    </source>
</reference>
<dbReference type="EMBL" id="FR823393">
    <property type="protein sequence ID" value="CBZ56069.1"/>
    <property type="molecule type" value="Genomic_DNA"/>
</dbReference>
<feature type="compositionally biased region" description="Basic residues" evidence="1">
    <location>
        <begin position="488"/>
        <end position="505"/>
    </location>
</feature>
<keyword evidence="5" id="KW-1185">Reference proteome</keyword>
<dbReference type="InterPro" id="IPR048970">
    <property type="entry name" value="OB_Ssb-like"/>
</dbReference>
<proteinExistence type="predicted"/>
<dbReference type="InParanoid" id="F0VQS2"/>
<dbReference type="Proteomes" id="UP000007494">
    <property type="component" value="Chromosome XII"/>
</dbReference>
<accession>F0VQS2</accession>
<reference evidence="4" key="4">
    <citation type="journal article" date="2015" name="PLoS ONE">
        <title>Comprehensive Evaluation of Toxoplasma gondii VEG and Neospora caninum LIV Genomes with Tachyzoite Stage Transcriptome and Proteome Defines Novel Transcript Features.</title>
        <authorList>
            <person name="Ramaprasad A."/>
            <person name="Mourier T."/>
            <person name="Naeem R."/>
            <person name="Malas T.B."/>
            <person name="Moussa E."/>
            <person name="Panigrahi A."/>
            <person name="Vermont S.J."/>
            <person name="Otto T.D."/>
            <person name="Wastling J."/>
            <person name="Pain A."/>
        </authorList>
    </citation>
    <scope>NUCLEOTIDE SEQUENCE</scope>
    <source>
        <strain evidence="4">Liverpool</strain>
    </source>
</reference>
<evidence type="ECO:0000313" key="3">
    <source>
        <dbReference type="EMBL" id="CBZ56069.1"/>
    </source>
</evidence>
<evidence type="ECO:0000313" key="5">
    <source>
        <dbReference type="Proteomes" id="UP000007494"/>
    </source>
</evidence>
<dbReference type="EMBL" id="LN714487">
    <property type="protein sequence ID" value="CEL70817.1"/>
    <property type="molecule type" value="Genomic_DNA"/>
</dbReference>
<dbReference type="AlphaFoldDB" id="F0VQS2"/>
<dbReference type="VEuPathDB" id="ToxoDB:NCLIV_064950"/>
<gene>
    <name evidence="4" type="ORF">BN1204_064950</name>
    <name evidence="3" type="ORF">NCLIV_064950</name>
</gene>
<evidence type="ECO:0000256" key="1">
    <source>
        <dbReference type="SAM" id="MobiDB-lite"/>
    </source>
</evidence>
<dbReference type="PANTHER" id="PTHR31472:SF5">
    <property type="entry name" value="OS05G0244600 PROTEIN"/>
    <property type="match status" value="1"/>
</dbReference>
<dbReference type="InterPro" id="IPR012340">
    <property type="entry name" value="NA-bd_OB-fold"/>
</dbReference>
<sequence>MAIATLFPKEEGAGFSLTTQSHGECKVRVDLPSSISHPDWEKIFNSRMFQDWLSVYATADRLRLVRVSLESTQHGKSAREDTLTSLTMHVDAADKDGDVYSGPVYLRPQRRAVLVLLRNTETRTDMCLFVRKPNLSVGLADTLELPEGDFEAETGKFVGPAAEELERQLDAPIYEKHLVNLTQVTFGGGGLALGGDLSASLASEGKAPKNANANEKDEKGVRIPVAMTGGDRVELYLYRANVSPETMAGIESRIGRVRRRGKNAANAGSEVVPATKTAHSEGVKLSLVQLGDAWGLAADAPAVSALFLVHELRYHRLMPKYRNPLEGAEAEAKSPRPVQKAVATFKSIQDLEPTSKGLNLRVKVVSPKVVDRDRTFPSGRTSREGHMVVGDDGAVITLKLVDQQMELPDAEGTPLLIRNGLISMEEGHMKLVVDRWGKIISEIPEAEKDSFKFTVNGARDMSATEYELVVLKDGDEGDNGAVSGGRGRGGRGRGRGRRGMGRGRR</sequence>
<dbReference type="Gene3D" id="2.40.50.140">
    <property type="entry name" value="Nucleic acid-binding proteins"/>
    <property type="match status" value="1"/>
</dbReference>
<dbReference type="PANTHER" id="PTHR31472">
    <property type="entry name" value="OS05G0244600 PROTEIN"/>
    <property type="match status" value="1"/>
</dbReference>
<organism evidence="3 5">
    <name type="scientific">Neospora caninum (strain Liverpool)</name>
    <dbReference type="NCBI Taxonomy" id="572307"/>
    <lineage>
        <taxon>Eukaryota</taxon>
        <taxon>Sar</taxon>
        <taxon>Alveolata</taxon>
        <taxon>Apicomplexa</taxon>
        <taxon>Conoidasida</taxon>
        <taxon>Coccidia</taxon>
        <taxon>Eucoccidiorida</taxon>
        <taxon>Eimeriorina</taxon>
        <taxon>Sarcocystidae</taxon>
        <taxon>Neospora</taxon>
    </lineage>
</organism>
<dbReference type="OMA" id="QSHGECK"/>
<name>F0VQS2_NEOCL</name>
<dbReference type="eggNOG" id="ENOG502RY17">
    <property type="taxonomic scope" value="Eukaryota"/>
</dbReference>
<feature type="domain" description="Single-stranded DNA binding protein Ssb-like OB fold" evidence="2">
    <location>
        <begin position="351"/>
        <end position="439"/>
    </location>
</feature>